<keyword evidence="3 6" id="KW-0812">Transmembrane</keyword>
<evidence type="ECO:0000256" key="6">
    <source>
        <dbReference type="SAM" id="Phobius"/>
    </source>
</evidence>
<dbReference type="PANTHER" id="PTHR31272">
    <property type="entry name" value="CYTOCHROME C-TYPE BIOGENESIS PROTEIN HI_1454-RELATED"/>
    <property type="match status" value="1"/>
</dbReference>
<evidence type="ECO:0000313" key="9">
    <source>
        <dbReference type="Proteomes" id="UP001501204"/>
    </source>
</evidence>
<gene>
    <name evidence="8" type="ORF">GCM10009767_34910</name>
</gene>
<name>A0ABP4XD76_9MICC</name>
<feature type="transmembrane region" description="Helical" evidence="6">
    <location>
        <begin position="134"/>
        <end position="163"/>
    </location>
</feature>
<dbReference type="InterPro" id="IPR003834">
    <property type="entry name" value="Cyt_c_assmbl_TM_dom"/>
</dbReference>
<evidence type="ECO:0000256" key="2">
    <source>
        <dbReference type="ARBA" id="ARBA00006143"/>
    </source>
</evidence>
<dbReference type="RefSeq" id="WP_344124715.1">
    <property type="nucleotide sequence ID" value="NZ_BAAAOA010000046.1"/>
</dbReference>
<feature type="transmembrane region" description="Helical" evidence="6">
    <location>
        <begin position="218"/>
        <end position="241"/>
    </location>
</feature>
<dbReference type="Pfam" id="PF02683">
    <property type="entry name" value="DsbD_TM"/>
    <property type="match status" value="1"/>
</dbReference>
<evidence type="ECO:0000313" key="8">
    <source>
        <dbReference type="EMBL" id="GAA1773994.1"/>
    </source>
</evidence>
<feature type="transmembrane region" description="Helical" evidence="6">
    <location>
        <begin position="20"/>
        <end position="46"/>
    </location>
</feature>
<dbReference type="PANTHER" id="PTHR31272:SF4">
    <property type="entry name" value="CYTOCHROME C-TYPE BIOGENESIS PROTEIN HI_1454-RELATED"/>
    <property type="match status" value="1"/>
</dbReference>
<sequence>MTAGNPFAEIVLDGSLLVALPVALLAGLVSFASPCVLPLVPGYLGYVTGLTGADLQEQRRGRVLAGITLFVLGFSAVFLVMSVLLAQLGAYAWFLGQDWITVVLGGLVVLMGVVFLGGVSFFQRDRKIGRRPPPGLWGAPLLGVTFGLGWAPCIGPTFAAVQALVYVDGASTGKAAVLTVAYCLGLGVPFLALALALRRGMGAMGFFRQHRLGIQRAGGGLLVVVGLLMMTGAWTAFVSWVQAELVTDWVMPI</sequence>
<feature type="transmembrane region" description="Helical" evidence="6">
    <location>
        <begin position="99"/>
        <end position="122"/>
    </location>
</feature>
<feature type="domain" description="Cytochrome C biogenesis protein transmembrane" evidence="7">
    <location>
        <begin position="17"/>
        <end position="229"/>
    </location>
</feature>
<evidence type="ECO:0000256" key="1">
    <source>
        <dbReference type="ARBA" id="ARBA00004141"/>
    </source>
</evidence>
<dbReference type="InterPro" id="IPR051790">
    <property type="entry name" value="Cytochrome_c-biogenesis_DsbD"/>
</dbReference>
<dbReference type="Proteomes" id="UP001501204">
    <property type="component" value="Unassembled WGS sequence"/>
</dbReference>
<dbReference type="EMBL" id="BAAAOA010000046">
    <property type="protein sequence ID" value="GAA1773994.1"/>
    <property type="molecule type" value="Genomic_DNA"/>
</dbReference>
<reference evidence="9" key="1">
    <citation type="journal article" date="2019" name="Int. J. Syst. Evol. Microbiol.">
        <title>The Global Catalogue of Microorganisms (GCM) 10K type strain sequencing project: providing services to taxonomists for standard genome sequencing and annotation.</title>
        <authorList>
            <consortium name="The Broad Institute Genomics Platform"/>
            <consortium name="The Broad Institute Genome Sequencing Center for Infectious Disease"/>
            <person name="Wu L."/>
            <person name="Ma J."/>
        </authorList>
    </citation>
    <scope>NUCLEOTIDE SEQUENCE [LARGE SCALE GENOMIC DNA]</scope>
    <source>
        <strain evidence="9">JCM 14735</strain>
    </source>
</reference>
<keyword evidence="9" id="KW-1185">Reference proteome</keyword>
<feature type="transmembrane region" description="Helical" evidence="6">
    <location>
        <begin position="175"/>
        <end position="197"/>
    </location>
</feature>
<evidence type="ECO:0000256" key="5">
    <source>
        <dbReference type="ARBA" id="ARBA00023136"/>
    </source>
</evidence>
<evidence type="ECO:0000256" key="4">
    <source>
        <dbReference type="ARBA" id="ARBA00022989"/>
    </source>
</evidence>
<proteinExistence type="inferred from homology"/>
<organism evidence="8 9">
    <name type="scientific">Kocuria aegyptia</name>
    <dbReference type="NCBI Taxonomy" id="330943"/>
    <lineage>
        <taxon>Bacteria</taxon>
        <taxon>Bacillati</taxon>
        <taxon>Actinomycetota</taxon>
        <taxon>Actinomycetes</taxon>
        <taxon>Micrococcales</taxon>
        <taxon>Micrococcaceae</taxon>
        <taxon>Kocuria</taxon>
    </lineage>
</organism>
<comment type="caution">
    <text evidence="8">The sequence shown here is derived from an EMBL/GenBank/DDBJ whole genome shotgun (WGS) entry which is preliminary data.</text>
</comment>
<protein>
    <submittedName>
        <fullName evidence="8">Cytochrome c biogenesis protein CcdA</fullName>
    </submittedName>
</protein>
<evidence type="ECO:0000259" key="7">
    <source>
        <dbReference type="Pfam" id="PF02683"/>
    </source>
</evidence>
<evidence type="ECO:0000256" key="3">
    <source>
        <dbReference type="ARBA" id="ARBA00022692"/>
    </source>
</evidence>
<accession>A0ABP4XD76</accession>
<comment type="similarity">
    <text evidence="2">Belongs to the DsbD family.</text>
</comment>
<comment type="subcellular location">
    <subcellularLocation>
        <location evidence="1">Membrane</location>
        <topology evidence="1">Multi-pass membrane protein</topology>
    </subcellularLocation>
</comment>
<keyword evidence="5 6" id="KW-0472">Membrane</keyword>
<feature type="transmembrane region" description="Helical" evidence="6">
    <location>
        <begin position="67"/>
        <end position="93"/>
    </location>
</feature>
<keyword evidence="4 6" id="KW-1133">Transmembrane helix</keyword>